<gene>
    <name evidence="10" type="ORF">HTEP1355_LOCUS6853</name>
</gene>
<protein>
    <recommendedName>
        <fullName evidence="11">ATP synthase subunit d, mitochondrial</fullName>
    </recommendedName>
</protein>
<dbReference type="AlphaFoldDB" id="A0A7S0VKW4"/>
<name>A0A7S0VKW4_9CRYP</name>
<evidence type="ECO:0000256" key="9">
    <source>
        <dbReference type="ARBA" id="ARBA00023136"/>
    </source>
</evidence>
<evidence type="ECO:0000256" key="6">
    <source>
        <dbReference type="ARBA" id="ARBA00022792"/>
    </source>
</evidence>
<evidence type="ECO:0008006" key="11">
    <source>
        <dbReference type="Google" id="ProtNLM"/>
    </source>
</evidence>
<evidence type="ECO:0000256" key="5">
    <source>
        <dbReference type="ARBA" id="ARBA00022781"/>
    </source>
</evidence>
<proteinExistence type="inferred from homology"/>
<dbReference type="GO" id="GO:0045259">
    <property type="term" value="C:proton-transporting ATP synthase complex"/>
    <property type="evidence" value="ECO:0007669"/>
    <property type="project" value="UniProtKB-KW"/>
</dbReference>
<keyword evidence="9" id="KW-0472">Membrane</keyword>
<keyword evidence="8" id="KW-0496">Mitochondrion</keyword>
<dbReference type="Pfam" id="PF05873">
    <property type="entry name" value="Mt_ATP-synt_D"/>
    <property type="match status" value="1"/>
</dbReference>
<comment type="similarity">
    <text evidence="2">Belongs to the ATPase d subunit family.</text>
</comment>
<sequence length="193" mass="21743">MLSRSLRPALALTAASRTAMRRTFATTRPVRTTEEEDKFFDELAEDISGPATRSELDGLRRQLRTIDNMANEAKKPLKEIDFADYRTKIRAPGLVDNVEKAYKKAEAEMATMKMEVTKMISDSDAKFAAIIKQAEEMKVTSAAAKVELQKELDACRAEKVAFSELTIEEELAKHPEIAAEIEKEINANEWFVL</sequence>
<keyword evidence="5" id="KW-0375">Hydrogen ion transport</keyword>
<reference evidence="10" key="1">
    <citation type="submission" date="2021-01" db="EMBL/GenBank/DDBJ databases">
        <authorList>
            <person name="Corre E."/>
            <person name="Pelletier E."/>
            <person name="Niang G."/>
            <person name="Scheremetjew M."/>
            <person name="Finn R."/>
            <person name="Kale V."/>
            <person name="Holt S."/>
            <person name="Cochrane G."/>
            <person name="Meng A."/>
            <person name="Brown T."/>
            <person name="Cohen L."/>
        </authorList>
    </citation>
    <scope>NUCLEOTIDE SEQUENCE</scope>
    <source>
        <strain evidence="10">CCMP443</strain>
    </source>
</reference>
<dbReference type="GO" id="GO:0005743">
    <property type="term" value="C:mitochondrial inner membrane"/>
    <property type="evidence" value="ECO:0007669"/>
    <property type="project" value="UniProtKB-SubCell"/>
</dbReference>
<dbReference type="InterPro" id="IPR008689">
    <property type="entry name" value="ATP_synth_F0_dsu_mt"/>
</dbReference>
<dbReference type="EMBL" id="HBFN01011866">
    <property type="protein sequence ID" value="CAD8791990.1"/>
    <property type="molecule type" value="Transcribed_RNA"/>
</dbReference>
<accession>A0A7S0VKW4</accession>
<evidence type="ECO:0000256" key="2">
    <source>
        <dbReference type="ARBA" id="ARBA00006842"/>
    </source>
</evidence>
<keyword evidence="6" id="KW-0999">Mitochondrion inner membrane</keyword>
<comment type="subcellular location">
    <subcellularLocation>
        <location evidence="1">Mitochondrion inner membrane</location>
    </subcellularLocation>
</comment>
<evidence type="ECO:0000256" key="8">
    <source>
        <dbReference type="ARBA" id="ARBA00023128"/>
    </source>
</evidence>
<dbReference type="GO" id="GO:0015078">
    <property type="term" value="F:proton transmembrane transporter activity"/>
    <property type="evidence" value="ECO:0007669"/>
    <property type="project" value="InterPro"/>
</dbReference>
<dbReference type="GO" id="GO:0015986">
    <property type="term" value="P:proton motive force-driven ATP synthesis"/>
    <property type="evidence" value="ECO:0007669"/>
    <property type="project" value="InterPro"/>
</dbReference>
<evidence type="ECO:0000256" key="7">
    <source>
        <dbReference type="ARBA" id="ARBA00023065"/>
    </source>
</evidence>
<dbReference type="InterPro" id="IPR036228">
    <property type="entry name" value="ATP_synth_F0_dsu_sf_mt"/>
</dbReference>
<dbReference type="Gene3D" id="6.10.280.70">
    <property type="match status" value="1"/>
</dbReference>
<evidence type="ECO:0000256" key="1">
    <source>
        <dbReference type="ARBA" id="ARBA00004273"/>
    </source>
</evidence>
<evidence type="ECO:0000256" key="3">
    <source>
        <dbReference type="ARBA" id="ARBA00022448"/>
    </source>
</evidence>
<keyword evidence="3" id="KW-0813">Transport</keyword>
<keyword evidence="7" id="KW-0406">Ion transport</keyword>
<organism evidence="10">
    <name type="scientific">Hemiselmis tepida</name>
    <dbReference type="NCBI Taxonomy" id="464990"/>
    <lineage>
        <taxon>Eukaryota</taxon>
        <taxon>Cryptophyceae</taxon>
        <taxon>Cryptomonadales</taxon>
        <taxon>Hemiselmidaceae</taxon>
        <taxon>Hemiselmis</taxon>
    </lineage>
</organism>
<keyword evidence="4" id="KW-0138">CF(0)</keyword>
<evidence type="ECO:0000313" key="10">
    <source>
        <dbReference type="EMBL" id="CAD8791990.1"/>
    </source>
</evidence>
<dbReference type="SUPFAM" id="SSF161065">
    <property type="entry name" value="ATP synthase D chain-like"/>
    <property type="match status" value="1"/>
</dbReference>
<evidence type="ECO:0000256" key="4">
    <source>
        <dbReference type="ARBA" id="ARBA00022547"/>
    </source>
</evidence>
<dbReference type="PANTHER" id="PTHR12700">
    <property type="entry name" value="ATP SYNTHASE SUBUNIT D, MITOCHONDRIAL"/>
    <property type="match status" value="1"/>
</dbReference>